<evidence type="ECO:0000256" key="1">
    <source>
        <dbReference type="SAM" id="MobiDB-lite"/>
    </source>
</evidence>
<proteinExistence type="predicted"/>
<feature type="region of interest" description="Disordered" evidence="1">
    <location>
        <begin position="259"/>
        <end position="284"/>
    </location>
</feature>
<protein>
    <submittedName>
        <fullName evidence="2">Ty3-gypsy retrotransposon protein</fullName>
    </submittedName>
</protein>
<dbReference type="PANTHER" id="PTHR33437">
    <property type="entry name" value="OS06G0361200 PROTEIN"/>
    <property type="match status" value="1"/>
</dbReference>
<evidence type="ECO:0000313" key="2">
    <source>
        <dbReference type="EMBL" id="KAA0065961.1"/>
    </source>
</evidence>
<sequence>MTSNKVSSKSSITSDAYTRPVTYSRSKGIIQKQDQGSVIAQSILKQLVECSKAEIVIKENPLYDNFDSPSSKSKRKTHPDVMSVMMANVTIEAAMAEMERKINLLMKLEKEFLNHFYSTRRTVSMMEFTNMKEQKGEPVIDYINRWRDLSLDCKDRLTELSVVEMCTQELATQAHDMKLSIVSKGTKDFPFPKVRKDKKEMKDVEKIVKSTMKEIWFSKRKYCIHARASTREAADPAAGMLVREKKIKLDLEEVAQTNHAEEVALEDSQGKERSAEEDDEGWIV</sequence>
<dbReference type="OrthoDB" id="1740536at2759"/>
<dbReference type="Proteomes" id="UP000321393">
    <property type="component" value="Unassembled WGS sequence"/>
</dbReference>
<dbReference type="EMBL" id="SSTE01000977">
    <property type="protein sequence ID" value="KAA0065961.1"/>
    <property type="molecule type" value="Genomic_DNA"/>
</dbReference>
<comment type="caution">
    <text evidence="2">The sequence shown here is derived from an EMBL/GenBank/DDBJ whole genome shotgun (WGS) entry which is preliminary data.</text>
</comment>
<dbReference type="AlphaFoldDB" id="A0A5A7VJT9"/>
<accession>A0A5A7VJT9</accession>
<name>A0A5A7VJT9_CUCMM</name>
<dbReference type="EMBL" id="SSTD01000679">
    <property type="protein sequence ID" value="TYK30268.1"/>
    <property type="molecule type" value="Genomic_DNA"/>
</dbReference>
<dbReference type="Proteomes" id="UP000321947">
    <property type="component" value="Unassembled WGS sequence"/>
</dbReference>
<evidence type="ECO:0000313" key="3">
    <source>
        <dbReference type="EMBL" id="TYK30268.1"/>
    </source>
</evidence>
<dbReference type="PANTHER" id="PTHR33437:SF2">
    <property type="entry name" value="OS06G0361200 PROTEIN"/>
    <property type="match status" value="1"/>
</dbReference>
<gene>
    <name evidence="3" type="ORF">E5676_scaffold344G00220</name>
    <name evidence="2" type="ORF">E6C27_scaffold62G00380</name>
</gene>
<evidence type="ECO:0000313" key="5">
    <source>
        <dbReference type="Proteomes" id="UP000321947"/>
    </source>
</evidence>
<feature type="compositionally biased region" description="Acidic residues" evidence="1">
    <location>
        <begin position="275"/>
        <end position="284"/>
    </location>
</feature>
<reference evidence="4 5" key="1">
    <citation type="submission" date="2019-08" db="EMBL/GenBank/DDBJ databases">
        <title>Draft genome sequences of two oriental melons (Cucumis melo L. var makuwa).</title>
        <authorList>
            <person name="Kwon S.-Y."/>
        </authorList>
    </citation>
    <scope>NUCLEOTIDE SEQUENCE [LARGE SCALE GENOMIC DNA]</scope>
    <source>
        <strain evidence="5">cv. Chang Bougi</strain>
        <strain evidence="4">cv. SW 3</strain>
        <tissue evidence="2">Leaf</tissue>
    </source>
</reference>
<organism evidence="2 4">
    <name type="scientific">Cucumis melo var. makuwa</name>
    <name type="common">Oriental melon</name>
    <dbReference type="NCBI Taxonomy" id="1194695"/>
    <lineage>
        <taxon>Eukaryota</taxon>
        <taxon>Viridiplantae</taxon>
        <taxon>Streptophyta</taxon>
        <taxon>Embryophyta</taxon>
        <taxon>Tracheophyta</taxon>
        <taxon>Spermatophyta</taxon>
        <taxon>Magnoliopsida</taxon>
        <taxon>eudicotyledons</taxon>
        <taxon>Gunneridae</taxon>
        <taxon>Pentapetalae</taxon>
        <taxon>rosids</taxon>
        <taxon>fabids</taxon>
        <taxon>Cucurbitales</taxon>
        <taxon>Cucurbitaceae</taxon>
        <taxon>Benincaseae</taxon>
        <taxon>Cucumis</taxon>
    </lineage>
</organism>
<evidence type="ECO:0000313" key="4">
    <source>
        <dbReference type="Proteomes" id="UP000321393"/>
    </source>
</evidence>